<evidence type="ECO:0000313" key="1">
    <source>
        <dbReference type="EMBL" id="GBF04432.1"/>
    </source>
</evidence>
<organism evidence="1 2">
    <name type="scientific">Deinococcus aerius</name>
    <dbReference type="NCBI Taxonomy" id="200253"/>
    <lineage>
        <taxon>Bacteria</taxon>
        <taxon>Thermotogati</taxon>
        <taxon>Deinococcota</taxon>
        <taxon>Deinococci</taxon>
        <taxon>Deinococcales</taxon>
        <taxon>Deinococcaceae</taxon>
        <taxon>Deinococcus</taxon>
    </lineage>
</organism>
<dbReference type="EMBL" id="BFAG01000002">
    <property type="protein sequence ID" value="GBF04432.1"/>
    <property type="molecule type" value="Genomic_DNA"/>
</dbReference>
<protein>
    <recommendedName>
        <fullName evidence="3">NERD domain-containing protein</fullName>
    </recommendedName>
</protein>
<accession>A0A2I9CS46</accession>
<reference evidence="2" key="1">
    <citation type="submission" date="2018-01" db="EMBL/GenBank/DDBJ databases">
        <title>Draft Genome Sequence of the Radioresistant Bacterium Deinococcus aerius TR0125, Isolated from the Higher Atmosphere above Japan.</title>
        <authorList>
            <person name="Satoh K."/>
            <person name="Arai H."/>
            <person name="Sanzen T."/>
            <person name="Kawaguchi Y."/>
            <person name="Hayashi H."/>
            <person name="Yokobori S."/>
            <person name="Yamagishi A."/>
            <person name="Oono Y."/>
            <person name="Narumi I."/>
        </authorList>
    </citation>
    <scope>NUCLEOTIDE SEQUENCE [LARGE SCALE GENOMIC DNA]</scope>
    <source>
        <strain evidence="2">TR0125</strain>
    </source>
</reference>
<sequence length="1221" mass="134133">MTNWNTYKTELARFSPLELLRGGAAAQLHPRNAGRLLRLSAFTQAALSLPSSEDGRVPSREEFLGLIQTAGAVSGFSLMEDPSDNAPTEHLVVPAGDFVVFPGIEEEAVHSLELLLTGALELLRRGGGTPELHRAVRSCLALLTLSDEVYRRGAEHLTAGAHEHGVYLPDDEGFQRLKDAVTYTELDLTGVLTDRGLDVGDLAPFIVAQGSGPVGEPGLDGGLLAHQPLVASGDAYVFFPVGQVLRAARHLLLTPNTFTAALEAVYYDLAWRGVQVSLRRMGIVQPLVAFAGVHTPLVRTRAFEIDGDKVLHLALVGDPFRNYRPHELFEPSDLSALQPQLDGSYAALQALLSAFPEGSRSQVFSLVVFEGIGNVALLPALGAETAYALSVGASDLEMMSYDFERDPLGLLYFAQAVGDLYRRHRLGLVGTLDLFDAYRRHGHSFYLSDHAPPTGLFLMPGGAGNVRRERRAELAAHGVPYGPVWTRVTNYHRDPGVALFQSLEMLRGGLINLLAEGDALRIWVVAQHEEALDVNLPLIAETLAFWLWQLAPHLEEDLAEAGPHLLRVVILPVSTLPPDPEAPLAGLRVLPDPRGRSVLLQVDETFTANFTTPDNLPERTLMRRVLGALGEVMVAHGLLSASPDLEAAIARVMGDPAKKKISVLRDVPVLLGGDELPRARVLQEHQESRSLDFLANALGADFPVGTLREGADAPALLNAAVGKLYGEFVRLAGTLDAGRALPYFVRQHEATVQQTASRQFTFDFTRRCYAGHPITQQRLREEYGRNNRTAIASRFVIEYLAAQPPQGEDAPTLELYDRLIALAALIHAFGTNSDLAFHRLAHVTAEILPSGRLASDRGAYEPARTAFEANMFDDVTRESLSLARSYLGDLAPGDELPDRALLDAAFERETGWTLGDTLAFLDTVSALPGSGVLPRQMPLPDFLRTLARALGWDEGKVRALLDTLSLTPRPHFLRPPRPWRPEDVQPWRFNRRLSSLRRPVLLLEGEATPQVVWGPRAAASASHYLLDLLHSGRFKADSVELRQLLGEVNRSRGRAFNQQVAAFLRALGFWHVQEQAKVFGRVRLRDEHGLDLGDIDVFVVDDVRRRVYCVECKNFAVARTAAETHALFERLERGTATERSIVERHERRVHHVRQHLPAILEHFGLPPGDWEVEGFIVFNHDSVAYSLSSAALPVLSFEQFVRRMEHGVVRGAALPGTGGTP</sequence>
<dbReference type="OrthoDB" id="51260at2"/>
<name>A0A2I9CS46_9DEIO</name>
<evidence type="ECO:0008006" key="3">
    <source>
        <dbReference type="Google" id="ProtNLM"/>
    </source>
</evidence>
<dbReference type="RefSeq" id="WP_103128005.1">
    <property type="nucleotide sequence ID" value="NZ_BFAG01000002.1"/>
</dbReference>
<proteinExistence type="predicted"/>
<evidence type="ECO:0000313" key="2">
    <source>
        <dbReference type="Proteomes" id="UP000236569"/>
    </source>
</evidence>
<keyword evidence="2" id="KW-1185">Reference proteome</keyword>
<dbReference type="AlphaFoldDB" id="A0A2I9CS46"/>
<gene>
    <name evidence="1" type="ORF">DAERI_020029</name>
</gene>
<dbReference type="Proteomes" id="UP000236569">
    <property type="component" value="Unassembled WGS sequence"/>
</dbReference>
<comment type="caution">
    <text evidence="1">The sequence shown here is derived from an EMBL/GenBank/DDBJ whole genome shotgun (WGS) entry which is preliminary data.</text>
</comment>